<feature type="domain" description="SIS" evidence="5">
    <location>
        <begin position="127"/>
        <end position="263"/>
    </location>
</feature>
<dbReference type="InterPro" id="IPR047640">
    <property type="entry name" value="RpiR-like"/>
</dbReference>
<dbReference type="InterPro" id="IPR046348">
    <property type="entry name" value="SIS_dom_sf"/>
</dbReference>
<dbReference type="PANTHER" id="PTHR30514">
    <property type="entry name" value="GLUCOKINASE"/>
    <property type="match status" value="1"/>
</dbReference>
<dbReference type="GO" id="GO:0097367">
    <property type="term" value="F:carbohydrate derivative binding"/>
    <property type="evidence" value="ECO:0007669"/>
    <property type="project" value="InterPro"/>
</dbReference>
<protein>
    <submittedName>
        <fullName evidence="6">RpiR family transcriptional regulator</fullName>
    </submittedName>
</protein>
<dbReference type="OrthoDB" id="2930at2"/>
<evidence type="ECO:0000259" key="4">
    <source>
        <dbReference type="PROSITE" id="PS51071"/>
    </source>
</evidence>
<keyword evidence="7" id="KW-1185">Reference proteome</keyword>
<keyword evidence="3" id="KW-0804">Transcription</keyword>
<evidence type="ECO:0000313" key="6">
    <source>
        <dbReference type="EMBL" id="KKK37890.1"/>
    </source>
</evidence>
<dbReference type="Pfam" id="PF01380">
    <property type="entry name" value="SIS"/>
    <property type="match status" value="1"/>
</dbReference>
<dbReference type="PATRIC" id="fig|1408103.3.peg.2697"/>
<dbReference type="GO" id="GO:0003677">
    <property type="term" value="F:DNA binding"/>
    <property type="evidence" value="ECO:0007669"/>
    <property type="project" value="UniProtKB-KW"/>
</dbReference>
<keyword evidence="1" id="KW-0805">Transcription regulation</keyword>
<gene>
    <name evidence="6" type="ORF">WQ57_12000</name>
</gene>
<dbReference type="PROSITE" id="PS51464">
    <property type="entry name" value="SIS"/>
    <property type="match status" value="1"/>
</dbReference>
<dbReference type="InterPro" id="IPR009057">
    <property type="entry name" value="Homeodomain-like_sf"/>
</dbReference>
<evidence type="ECO:0000256" key="3">
    <source>
        <dbReference type="ARBA" id="ARBA00023163"/>
    </source>
</evidence>
<dbReference type="RefSeq" id="WP_046524012.1">
    <property type="nucleotide sequence ID" value="NZ_LAYY01000011.1"/>
</dbReference>
<evidence type="ECO:0000256" key="1">
    <source>
        <dbReference type="ARBA" id="ARBA00023015"/>
    </source>
</evidence>
<feature type="domain" description="HTH rpiR-type" evidence="4">
    <location>
        <begin position="4"/>
        <end position="80"/>
    </location>
</feature>
<dbReference type="PROSITE" id="PS51071">
    <property type="entry name" value="HTH_RPIR"/>
    <property type="match status" value="1"/>
</dbReference>
<accession>A0A0M2SZ53</accession>
<dbReference type="InterPro" id="IPR036388">
    <property type="entry name" value="WH-like_DNA-bd_sf"/>
</dbReference>
<dbReference type="CDD" id="cd05013">
    <property type="entry name" value="SIS_RpiR"/>
    <property type="match status" value="1"/>
</dbReference>
<name>A0A0M2SZ53_9BACI</name>
<dbReference type="GO" id="GO:1901135">
    <property type="term" value="P:carbohydrate derivative metabolic process"/>
    <property type="evidence" value="ECO:0007669"/>
    <property type="project" value="InterPro"/>
</dbReference>
<dbReference type="AlphaFoldDB" id="A0A0M2SZ53"/>
<dbReference type="InterPro" id="IPR001347">
    <property type="entry name" value="SIS_dom"/>
</dbReference>
<dbReference type="Proteomes" id="UP000034166">
    <property type="component" value="Unassembled WGS sequence"/>
</dbReference>
<dbReference type="SUPFAM" id="SSF53697">
    <property type="entry name" value="SIS domain"/>
    <property type="match status" value="1"/>
</dbReference>
<sequence>MQEKPFLQIIKESFPSLSRGQKKVAEFIKDHMDDGALDTAYQLGKKSGVSETTVIRLAYALGYDGFSAMQEKIRKDWLAQKNPVLKEASPAKEVWHEDRIFEKVVAHEGAVLQQLLQQVRAEEIWKSADRIINADRVYIAGFGSSYAAAYWLFYSLRQVRENVSISNTDGYMPEEVCELTEDSVVVLFSFPRYRKETLNLVRLAKKQGAATVAITNRQLSPVGQLAEVTLTTEEKVESSHNSIASVISLLEVLMAGIHSRDHERIRKRQQKLELLYTDQELFLE</sequence>
<dbReference type="Pfam" id="PF01418">
    <property type="entry name" value="HTH_6"/>
    <property type="match status" value="1"/>
</dbReference>
<proteinExistence type="predicted"/>
<dbReference type="SUPFAM" id="SSF46689">
    <property type="entry name" value="Homeodomain-like"/>
    <property type="match status" value="1"/>
</dbReference>
<dbReference type="InterPro" id="IPR000281">
    <property type="entry name" value="HTH_RpiR"/>
</dbReference>
<keyword evidence="2" id="KW-0238">DNA-binding</keyword>
<dbReference type="GO" id="GO:0003700">
    <property type="term" value="F:DNA-binding transcription factor activity"/>
    <property type="evidence" value="ECO:0007669"/>
    <property type="project" value="InterPro"/>
</dbReference>
<dbReference type="InterPro" id="IPR035472">
    <property type="entry name" value="RpiR-like_SIS"/>
</dbReference>
<dbReference type="PANTHER" id="PTHR30514:SF18">
    <property type="entry name" value="RPIR-FAMILY TRANSCRIPTIONAL REGULATOR"/>
    <property type="match status" value="1"/>
</dbReference>
<evidence type="ECO:0000259" key="5">
    <source>
        <dbReference type="PROSITE" id="PS51464"/>
    </source>
</evidence>
<dbReference type="Gene3D" id="1.10.10.10">
    <property type="entry name" value="Winged helix-like DNA-binding domain superfamily/Winged helix DNA-binding domain"/>
    <property type="match status" value="1"/>
</dbReference>
<dbReference type="EMBL" id="LAYY01000011">
    <property type="protein sequence ID" value="KKK37890.1"/>
    <property type="molecule type" value="Genomic_DNA"/>
</dbReference>
<dbReference type="Gene3D" id="3.40.50.10490">
    <property type="entry name" value="Glucose-6-phosphate isomerase like protein, domain 1"/>
    <property type="match status" value="1"/>
</dbReference>
<organism evidence="6 7">
    <name type="scientific">Mesobacillus campisalis</name>
    <dbReference type="NCBI Taxonomy" id="1408103"/>
    <lineage>
        <taxon>Bacteria</taxon>
        <taxon>Bacillati</taxon>
        <taxon>Bacillota</taxon>
        <taxon>Bacilli</taxon>
        <taxon>Bacillales</taxon>
        <taxon>Bacillaceae</taxon>
        <taxon>Mesobacillus</taxon>
    </lineage>
</organism>
<reference evidence="6 7" key="1">
    <citation type="submission" date="2015-04" db="EMBL/GenBank/DDBJ databases">
        <title>Taxonomic description and genome sequence of Bacillus campisalis sp. nov., a novel member of the genus Bacillus isolated from solar saltern.</title>
        <authorList>
            <person name="Mathan Kumar R."/>
            <person name="Kaur G."/>
            <person name="Kumar A."/>
            <person name="Singh N.K."/>
            <person name="Kaur N."/>
            <person name="Kumar N."/>
            <person name="Mayilraj S."/>
        </authorList>
    </citation>
    <scope>NUCLEOTIDE SEQUENCE [LARGE SCALE GENOMIC DNA]</scope>
    <source>
        <strain evidence="6 7">SA2-6</strain>
    </source>
</reference>
<evidence type="ECO:0000313" key="7">
    <source>
        <dbReference type="Proteomes" id="UP000034166"/>
    </source>
</evidence>
<comment type="caution">
    <text evidence="6">The sequence shown here is derived from an EMBL/GenBank/DDBJ whole genome shotgun (WGS) entry which is preliminary data.</text>
</comment>
<evidence type="ECO:0000256" key="2">
    <source>
        <dbReference type="ARBA" id="ARBA00023125"/>
    </source>
</evidence>